<accession>A0A840DRN8</accession>
<feature type="transmembrane region" description="Helical" evidence="1">
    <location>
        <begin position="74"/>
        <end position="93"/>
    </location>
</feature>
<sequence length="151" mass="18367">MGTHYTLTDVERLELYLGKKAEEYKRKWKGNEHWSVDEPTKIKRVWKRHPWNWFWFLIWESWLVYRSMLTEAVFFGVFFVYHNILAVFADVLLENQVKRKLKKIKEKGLSREEEVFVLKELGKKSVFWQRVWLVLLGDVVFALIGIYIILK</sequence>
<evidence type="ECO:0000313" key="3">
    <source>
        <dbReference type="Proteomes" id="UP000559598"/>
    </source>
</evidence>
<evidence type="ECO:0000313" key="2">
    <source>
        <dbReference type="EMBL" id="MBB4075650.1"/>
    </source>
</evidence>
<dbReference type="EMBL" id="JACIDE010000043">
    <property type="protein sequence ID" value="MBB4075650.1"/>
    <property type="molecule type" value="Genomic_DNA"/>
</dbReference>
<gene>
    <name evidence="2" type="ORF">GGR02_003504</name>
</gene>
<keyword evidence="3" id="KW-1185">Reference proteome</keyword>
<keyword evidence="1" id="KW-1133">Transmembrane helix</keyword>
<dbReference type="Proteomes" id="UP000559598">
    <property type="component" value="Unassembled WGS sequence"/>
</dbReference>
<proteinExistence type="predicted"/>
<keyword evidence="1" id="KW-0472">Membrane</keyword>
<dbReference type="RefSeq" id="WP_183186107.1">
    <property type="nucleotide sequence ID" value="NZ_BMNP01000052.1"/>
</dbReference>
<reference evidence="2 3" key="1">
    <citation type="submission" date="2020-08" db="EMBL/GenBank/DDBJ databases">
        <title>Genomic Encyclopedia of Type Strains, Phase IV (KMG-IV): sequencing the most valuable type-strain genomes for metagenomic binning, comparative biology and taxonomic classification.</title>
        <authorList>
            <person name="Goeker M."/>
        </authorList>
    </citation>
    <scope>NUCLEOTIDE SEQUENCE [LARGE SCALE GENOMIC DNA]</scope>
    <source>
        <strain evidence="2 3">DSM 17075</strain>
    </source>
</reference>
<protein>
    <submittedName>
        <fullName evidence="2">Uncharacterized protein</fullName>
    </submittedName>
</protein>
<dbReference type="AlphaFoldDB" id="A0A840DRN8"/>
<feature type="transmembrane region" description="Helical" evidence="1">
    <location>
        <begin position="131"/>
        <end position="150"/>
    </location>
</feature>
<keyword evidence="1" id="KW-0812">Transmembrane</keyword>
<organism evidence="2 3">
    <name type="scientific">Anoxybacteroides voinovskiense</name>
    <dbReference type="NCBI Taxonomy" id="230470"/>
    <lineage>
        <taxon>Bacteria</taxon>
        <taxon>Bacillati</taxon>
        <taxon>Bacillota</taxon>
        <taxon>Bacilli</taxon>
        <taxon>Bacillales</taxon>
        <taxon>Anoxybacillaceae</taxon>
        <taxon>Anoxybacteroides</taxon>
    </lineage>
</organism>
<comment type="caution">
    <text evidence="2">The sequence shown here is derived from an EMBL/GenBank/DDBJ whole genome shotgun (WGS) entry which is preliminary data.</text>
</comment>
<name>A0A840DRN8_9BACL</name>
<evidence type="ECO:0000256" key="1">
    <source>
        <dbReference type="SAM" id="Phobius"/>
    </source>
</evidence>